<protein>
    <recommendedName>
        <fullName evidence="4">SUMO-interacting motif-containing protein 1</fullName>
    </recommendedName>
</protein>
<reference evidence="2" key="1">
    <citation type="journal article" date="2023" name="Science">
        <title>Genome structures resolve the early diversification of teleost fishes.</title>
        <authorList>
            <person name="Parey E."/>
            <person name="Louis A."/>
            <person name="Montfort J."/>
            <person name="Bouchez O."/>
            <person name="Roques C."/>
            <person name="Iampietro C."/>
            <person name="Lluch J."/>
            <person name="Castinel A."/>
            <person name="Donnadieu C."/>
            <person name="Desvignes T."/>
            <person name="Floi Bucao C."/>
            <person name="Jouanno E."/>
            <person name="Wen M."/>
            <person name="Mejri S."/>
            <person name="Dirks R."/>
            <person name="Jansen H."/>
            <person name="Henkel C."/>
            <person name="Chen W.J."/>
            <person name="Zahm M."/>
            <person name="Cabau C."/>
            <person name="Klopp C."/>
            <person name="Thompson A.W."/>
            <person name="Robinson-Rechavi M."/>
            <person name="Braasch I."/>
            <person name="Lecointre G."/>
            <person name="Bobe J."/>
            <person name="Postlethwait J.H."/>
            <person name="Berthelot C."/>
            <person name="Roest Crollius H."/>
            <person name="Guiguen Y."/>
        </authorList>
    </citation>
    <scope>NUCLEOTIDE SEQUENCE</scope>
    <source>
        <strain evidence="2">WJC10195</strain>
    </source>
</reference>
<dbReference type="PANTHER" id="PTHR23187:SF3">
    <property type="entry name" value="SUMO-INTERACTING MOTIF-CONTAINING PROTEIN 1"/>
    <property type="match status" value="1"/>
</dbReference>
<evidence type="ECO:0000313" key="2">
    <source>
        <dbReference type="EMBL" id="KAJ8337473.1"/>
    </source>
</evidence>
<dbReference type="Proteomes" id="UP001152622">
    <property type="component" value="Chromosome 18"/>
</dbReference>
<feature type="compositionally biased region" description="Acidic residues" evidence="1">
    <location>
        <begin position="649"/>
        <end position="663"/>
    </location>
</feature>
<evidence type="ECO:0008006" key="4">
    <source>
        <dbReference type="Google" id="ProtNLM"/>
    </source>
</evidence>
<feature type="region of interest" description="Disordered" evidence="1">
    <location>
        <begin position="47"/>
        <end position="90"/>
    </location>
</feature>
<accession>A0A9Q1EET1</accession>
<dbReference type="EMBL" id="JAINUF010000018">
    <property type="protein sequence ID" value="KAJ8337473.1"/>
    <property type="molecule type" value="Genomic_DNA"/>
</dbReference>
<feature type="compositionally biased region" description="Low complexity" evidence="1">
    <location>
        <begin position="519"/>
        <end position="538"/>
    </location>
</feature>
<feature type="compositionally biased region" description="Basic and acidic residues" evidence="1">
    <location>
        <begin position="608"/>
        <end position="618"/>
    </location>
</feature>
<sequence>MDVIYISSGSEEDSDIEIVSVYKNTKDKSKEFARQWPSFTPPYIDLTDSSWEPLQRRNRRRGNGSPLVVRGLSENSQSEGEAEPLSSGLELATPVRERKTLCHSPTISRGKGDRVPDFLGNLISETLECSVRQPSLELREEQKPQDYLDSKSWSFPLKSHCQSASENLLAKDEIPGSPLSTISEPAWISQIHKSEQKTPGCPKPQIVTPNLSDEMPVSSVASSWLEYKMDDAVQDAEAKVRPLSAEGSLGETEKDFPNYSNVTSPQSPFSTYFCPSEIDLMLHSNTTQNGSPWGVEGLSDNGQSEGKVEPPGSSLELATAVGERKTLCHSPTISRGKGDRVPDFLDNLISETWECSVRQPSLELREEQKPWDYLDSKSWSCPLKSEAKVRPLSAEGSLGETEKEKSKEPGDLGAGFPDYPHVTSPHSSFSSYYCPSEIDLTFYSNSNSTHESLDGVSVCSPALPPTPPTPSYYPIGDHLQEDLVCRASPNNGLPRAEVLSDRQLSSPPPPSPGAYLQFSESEQSPPLLLSPRSVSPTSTEILASDSSDWQEDDAELTDDCPPSLLGSVSPSRLPASGEMELDAPWSNPGAGSTAVSEGEELSGTEAESGAREASRKDQQYVSRTQLNRLKRLMGRPLQDLGGDDRPESVDDDVGEEDEEEDPGPVEPVCRQGLSLVQSAMEEHCHESTLQLLSDFLHPRLYPPPDVVSHLIRGILLDPESSPALVLQAYSLLMRIQKNHPATVSTVQWDWDLLASVMDERTPEQRLPTAVLCLLLQYVLQTLDDDFHLGLRRLPGSIAKATISCNRHMAGVRDVINWLVAAVMSSTGDPGEPACEAEETEEKQKERDENLKMVLTLQKMLALAVEVDCYPTTSSNKISEDLLQILICTVPHRCHRLLFLQTLESRLLQCKLVELLLQHVCADKTELPMSLSLILHFLHSAALSPDPTDGAESWRRWRELVQLLWILALSYEEVTEGHLRRPVFQRAKFSRAPVWTTNDDITRATVQEAAESFLSRASADVGHALPPQVQELLSCLQDHLFSFCQH</sequence>
<comment type="caution">
    <text evidence="2">The sequence shown here is derived from an EMBL/GenBank/DDBJ whole genome shotgun (WGS) entry which is preliminary data.</text>
</comment>
<feature type="region of interest" description="Disordered" evidence="1">
    <location>
        <begin position="390"/>
        <end position="415"/>
    </location>
</feature>
<gene>
    <name evidence="2" type="ORF">SKAU_G00364390</name>
</gene>
<organism evidence="2 3">
    <name type="scientific">Synaphobranchus kaupii</name>
    <name type="common">Kaup's arrowtooth eel</name>
    <dbReference type="NCBI Taxonomy" id="118154"/>
    <lineage>
        <taxon>Eukaryota</taxon>
        <taxon>Metazoa</taxon>
        <taxon>Chordata</taxon>
        <taxon>Craniata</taxon>
        <taxon>Vertebrata</taxon>
        <taxon>Euteleostomi</taxon>
        <taxon>Actinopterygii</taxon>
        <taxon>Neopterygii</taxon>
        <taxon>Teleostei</taxon>
        <taxon>Anguilliformes</taxon>
        <taxon>Synaphobranchidae</taxon>
        <taxon>Synaphobranchus</taxon>
    </lineage>
</organism>
<feature type="compositionally biased region" description="Acidic residues" evidence="1">
    <location>
        <begin position="548"/>
        <end position="558"/>
    </location>
</feature>
<feature type="region of interest" description="Disordered" evidence="1">
    <location>
        <begin position="498"/>
        <end position="667"/>
    </location>
</feature>
<keyword evidence="3" id="KW-1185">Reference proteome</keyword>
<feature type="region of interest" description="Disordered" evidence="1">
    <location>
        <begin position="825"/>
        <end position="846"/>
    </location>
</feature>
<dbReference type="GO" id="GO:0032184">
    <property type="term" value="F:SUMO polymer binding"/>
    <property type="evidence" value="ECO:0007669"/>
    <property type="project" value="TreeGrafter"/>
</dbReference>
<name>A0A9Q1EET1_SYNKA</name>
<feature type="compositionally biased region" description="Basic and acidic residues" evidence="1">
    <location>
        <begin position="400"/>
        <end position="410"/>
    </location>
</feature>
<evidence type="ECO:0000256" key="1">
    <source>
        <dbReference type="SAM" id="MobiDB-lite"/>
    </source>
</evidence>
<dbReference type="AlphaFoldDB" id="A0A9Q1EET1"/>
<dbReference type="PANTHER" id="PTHR23187">
    <property type="entry name" value="FLJ44216 PROTEIN-RELATED"/>
    <property type="match status" value="1"/>
</dbReference>
<evidence type="ECO:0000313" key="3">
    <source>
        <dbReference type="Proteomes" id="UP001152622"/>
    </source>
</evidence>
<proteinExistence type="predicted"/>
<dbReference type="OrthoDB" id="6088715at2759"/>
<dbReference type="InterPro" id="IPR052119">
    <property type="entry name" value="ElonginBC-PRC2_ViralRestrict"/>
</dbReference>